<gene>
    <name evidence="1" type="ORF">BDP27DRAFT_1372406</name>
</gene>
<evidence type="ECO:0000313" key="1">
    <source>
        <dbReference type="EMBL" id="KAF9058583.1"/>
    </source>
</evidence>
<organism evidence="1 2">
    <name type="scientific">Rhodocollybia butyracea</name>
    <dbReference type="NCBI Taxonomy" id="206335"/>
    <lineage>
        <taxon>Eukaryota</taxon>
        <taxon>Fungi</taxon>
        <taxon>Dikarya</taxon>
        <taxon>Basidiomycota</taxon>
        <taxon>Agaricomycotina</taxon>
        <taxon>Agaricomycetes</taxon>
        <taxon>Agaricomycetidae</taxon>
        <taxon>Agaricales</taxon>
        <taxon>Marasmiineae</taxon>
        <taxon>Omphalotaceae</taxon>
        <taxon>Rhodocollybia</taxon>
    </lineage>
</organism>
<dbReference type="AlphaFoldDB" id="A0A9P5P7B2"/>
<comment type="caution">
    <text evidence="1">The sequence shown here is derived from an EMBL/GenBank/DDBJ whole genome shotgun (WGS) entry which is preliminary data.</text>
</comment>
<protein>
    <submittedName>
        <fullName evidence="1">Uncharacterized protein</fullName>
    </submittedName>
</protein>
<evidence type="ECO:0000313" key="2">
    <source>
        <dbReference type="Proteomes" id="UP000772434"/>
    </source>
</evidence>
<proteinExistence type="predicted"/>
<accession>A0A9P5P7B2</accession>
<name>A0A9P5P7B2_9AGAR</name>
<dbReference type="Proteomes" id="UP000772434">
    <property type="component" value="Unassembled WGS sequence"/>
</dbReference>
<dbReference type="EMBL" id="JADNRY010000364">
    <property type="protein sequence ID" value="KAF9058583.1"/>
    <property type="molecule type" value="Genomic_DNA"/>
</dbReference>
<sequence length="177" mass="20196">MPIIKQPSNEFRATVVKKSIQLIEKLDHIKYPAQWGLGAMRLPQEIGDTSALLLLYYLAFIPGHIYYSTGTLWGVYQVYKYYVGPSDSLAADYKNKEPELLADIKASKSKFEQHFHRNYKPSKPEPTPVPIEPQNADILSWYVRQPIAPSSLQEGLNGYYFRITASPIGMSTDPLEW</sequence>
<reference evidence="1" key="1">
    <citation type="submission" date="2020-11" db="EMBL/GenBank/DDBJ databases">
        <authorList>
            <consortium name="DOE Joint Genome Institute"/>
            <person name="Ahrendt S."/>
            <person name="Riley R."/>
            <person name="Andreopoulos W."/>
            <person name="Labutti K."/>
            <person name="Pangilinan J."/>
            <person name="Ruiz-Duenas F.J."/>
            <person name="Barrasa J.M."/>
            <person name="Sanchez-Garcia M."/>
            <person name="Camarero S."/>
            <person name="Miyauchi S."/>
            <person name="Serrano A."/>
            <person name="Linde D."/>
            <person name="Babiker R."/>
            <person name="Drula E."/>
            <person name="Ayuso-Fernandez I."/>
            <person name="Pacheco R."/>
            <person name="Padilla G."/>
            <person name="Ferreira P."/>
            <person name="Barriuso J."/>
            <person name="Kellner H."/>
            <person name="Castanera R."/>
            <person name="Alfaro M."/>
            <person name="Ramirez L."/>
            <person name="Pisabarro A.G."/>
            <person name="Kuo A."/>
            <person name="Tritt A."/>
            <person name="Lipzen A."/>
            <person name="He G."/>
            <person name="Yan M."/>
            <person name="Ng V."/>
            <person name="Cullen D."/>
            <person name="Martin F."/>
            <person name="Rosso M.-N."/>
            <person name="Henrissat B."/>
            <person name="Hibbett D."/>
            <person name="Martinez A.T."/>
            <person name="Grigoriev I.V."/>
        </authorList>
    </citation>
    <scope>NUCLEOTIDE SEQUENCE</scope>
    <source>
        <strain evidence="1">AH 40177</strain>
    </source>
</reference>
<keyword evidence="2" id="KW-1185">Reference proteome</keyword>